<dbReference type="InterPro" id="IPR003010">
    <property type="entry name" value="C-N_Hydrolase"/>
</dbReference>
<keyword evidence="8 9" id="KW-0012">Acyltransferase</keyword>
<dbReference type="SUPFAM" id="SSF56317">
    <property type="entry name" value="Carbon-nitrogen hydrolase"/>
    <property type="match status" value="1"/>
</dbReference>
<comment type="subcellular location">
    <subcellularLocation>
        <location evidence="1 9">Cell membrane</location>
        <topology evidence="1 9">Multi-pass membrane protein</topology>
    </subcellularLocation>
</comment>
<dbReference type="PANTHER" id="PTHR38686">
    <property type="entry name" value="APOLIPOPROTEIN N-ACYLTRANSFERASE"/>
    <property type="match status" value="1"/>
</dbReference>
<dbReference type="EC" id="2.3.1.269" evidence="9"/>
<dbReference type="RefSeq" id="WP_158706869.1">
    <property type="nucleotide sequence ID" value="NZ_CP027845.1"/>
</dbReference>
<dbReference type="UniPathway" id="UPA00666"/>
<comment type="catalytic activity">
    <reaction evidence="9">
        <text>N-terminal S-1,2-diacyl-sn-glyceryl-L-cysteinyl-[lipoprotein] + a glycerophospholipid = N-acyl-S-1,2-diacyl-sn-glyceryl-L-cysteinyl-[lipoprotein] + a 2-acyl-sn-glycero-3-phospholipid + H(+)</text>
        <dbReference type="Rhea" id="RHEA:48228"/>
        <dbReference type="Rhea" id="RHEA-COMP:14681"/>
        <dbReference type="Rhea" id="RHEA-COMP:14684"/>
        <dbReference type="ChEBI" id="CHEBI:15378"/>
        <dbReference type="ChEBI" id="CHEBI:136912"/>
        <dbReference type="ChEBI" id="CHEBI:140656"/>
        <dbReference type="ChEBI" id="CHEBI:140657"/>
        <dbReference type="ChEBI" id="CHEBI:140660"/>
        <dbReference type="EC" id="2.3.1.269"/>
    </reaction>
</comment>
<dbReference type="InterPro" id="IPR004563">
    <property type="entry name" value="Apolipo_AcylTrfase"/>
</dbReference>
<feature type="transmembrane region" description="Helical" evidence="9">
    <location>
        <begin position="186"/>
        <end position="207"/>
    </location>
</feature>
<evidence type="ECO:0000256" key="9">
    <source>
        <dbReference type="HAMAP-Rule" id="MF_01148"/>
    </source>
</evidence>
<dbReference type="GO" id="GO:0005886">
    <property type="term" value="C:plasma membrane"/>
    <property type="evidence" value="ECO:0007669"/>
    <property type="project" value="UniProtKB-SubCell"/>
</dbReference>
<feature type="domain" description="CN hydrolase" evidence="10">
    <location>
        <begin position="225"/>
        <end position="467"/>
    </location>
</feature>
<dbReference type="AlphaFoldDB" id="A0A2P1P9F7"/>
<dbReference type="PROSITE" id="PS50263">
    <property type="entry name" value="CN_HYDROLASE"/>
    <property type="match status" value="1"/>
</dbReference>
<dbReference type="GO" id="GO:0042158">
    <property type="term" value="P:lipoprotein biosynthetic process"/>
    <property type="evidence" value="ECO:0007669"/>
    <property type="project" value="UniProtKB-UniRule"/>
</dbReference>
<feature type="transmembrane region" description="Helical" evidence="9">
    <location>
        <begin position="84"/>
        <end position="110"/>
    </location>
</feature>
<dbReference type="NCBIfam" id="TIGR00546">
    <property type="entry name" value="lnt"/>
    <property type="match status" value="1"/>
</dbReference>
<sequence length="503" mass="56867">MIKSIKEKHFISCILAGALSGLAFAPTFLLPLVLCLGLLSYHISISNSFKKAALLGFCFGVSHFVISLHWISFAVLLYAKELWWLLPFSIFGLPCVIAIFISLSAGMAYFFKESRYYDLYFAASWTFCEWLRSWLFTGFPWNQLGYSLSFSTILVQGASIFGVLGLSLIIAYIASGVRYLLSDKVLLIRHTIISFIIFALMTFLGLARLNYFSEIGNTDLSIRVVQANIQHQGQLSINQFIDNLKTHIDLSEDHGSLLHPKLIIWPESSVPTFINNQDLLNIISSFLTPEQTLITGSVNKDDQSEYVGMYGINYLGQIIFSYNKIHLVPFGEYLPLRNKLPEIISKKLSKMLEKIIDLNYSKGYMGKSIKVDNLSIRPLICYESIFPHEVRTKDADLILNITNGNWFGHSAGPYQHFYITAMRAVENGIPVIVNANNGISAIIDPVGRILKQTKINTKTYLDGYVPNKLKFSTLYTSYHEMITIGFLIFVLSTLELIKKRNNT</sequence>
<dbReference type="PANTHER" id="PTHR38686:SF1">
    <property type="entry name" value="APOLIPOPROTEIN N-ACYLTRANSFERASE"/>
    <property type="match status" value="1"/>
</dbReference>
<proteinExistence type="inferred from homology"/>
<dbReference type="InterPro" id="IPR045378">
    <property type="entry name" value="LNT_N"/>
</dbReference>
<evidence type="ECO:0000256" key="2">
    <source>
        <dbReference type="ARBA" id="ARBA00010065"/>
    </source>
</evidence>
<reference evidence="11 12" key="1">
    <citation type="submission" date="2018-03" db="EMBL/GenBank/DDBJ databases">
        <title>A gene transfer event suggests a long-term partnership between eustigmatophyte algae and a novel lineage of endosymbiotic bacteria.</title>
        <authorList>
            <person name="Yurchenko T."/>
            <person name="Sevcikova T."/>
            <person name="Pribyl P."/>
            <person name="El Karkouri K."/>
            <person name="Klimes V."/>
            <person name="Amaral R."/>
            <person name="Zbrankova V."/>
            <person name="Kim E."/>
            <person name="Raoult D."/>
            <person name="Santos L.M.A."/>
            <person name="Elias M."/>
        </authorList>
    </citation>
    <scope>NUCLEOTIDE SEQUENCE [LARGE SCALE GENOMIC DNA]</scope>
    <source>
        <strain evidence="11">CCALA 838</strain>
    </source>
</reference>
<evidence type="ECO:0000256" key="3">
    <source>
        <dbReference type="ARBA" id="ARBA00022475"/>
    </source>
</evidence>
<name>A0A2P1P9F7_9RICK</name>
<gene>
    <name evidence="9" type="primary">lnt</name>
    <name evidence="11" type="ORF">phytr_9690</name>
</gene>
<evidence type="ECO:0000256" key="5">
    <source>
        <dbReference type="ARBA" id="ARBA00022692"/>
    </source>
</evidence>
<protein>
    <recommendedName>
        <fullName evidence="9">Apolipoprotein N-acyltransferase</fullName>
        <shortName evidence="9">ALP N-acyltransferase</shortName>
        <ecNumber evidence="9">2.3.1.269</ecNumber>
    </recommendedName>
</protein>
<keyword evidence="12" id="KW-1185">Reference proteome</keyword>
<organism evidence="11 12">
    <name type="scientific">Candidatus Phycorickettsia trachydisci</name>
    <dbReference type="NCBI Taxonomy" id="2115978"/>
    <lineage>
        <taxon>Bacteria</taxon>
        <taxon>Pseudomonadati</taxon>
        <taxon>Pseudomonadota</taxon>
        <taxon>Alphaproteobacteria</taxon>
        <taxon>Rickettsiales</taxon>
        <taxon>Rickettsiaceae</taxon>
        <taxon>Candidatus Phycorickettsia</taxon>
    </lineage>
</organism>
<evidence type="ECO:0000313" key="12">
    <source>
        <dbReference type="Proteomes" id="UP000241762"/>
    </source>
</evidence>
<evidence type="ECO:0000256" key="7">
    <source>
        <dbReference type="ARBA" id="ARBA00023136"/>
    </source>
</evidence>
<keyword evidence="3 9" id="KW-1003">Cell membrane</keyword>
<dbReference type="GO" id="GO:0016410">
    <property type="term" value="F:N-acyltransferase activity"/>
    <property type="evidence" value="ECO:0007669"/>
    <property type="project" value="UniProtKB-UniRule"/>
</dbReference>
<comment type="pathway">
    <text evidence="9">Protein modification; lipoprotein biosynthesis (N-acyl transfer).</text>
</comment>
<evidence type="ECO:0000259" key="10">
    <source>
        <dbReference type="PROSITE" id="PS50263"/>
    </source>
</evidence>
<evidence type="ECO:0000313" key="11">
    <source>
        <dbReference type="EMBL" id="AVP87897.1"/>
    </source>
</evidence>
<comment type="similarity">
    <text evidence="2 9">Belongs to the CN hydrolase family. Apolipoprotein N-acyltransferase subfamily.</text>
</comment>
<dbReference type="HAMAP" id="MF_01148">
    <property type="entry name" value="Lnt"/>
    <property type="match status" value="1"/>
</dbReference>
<keyword evidence="6 9" id="KW-1133">Transmembrane helix</keyword>
<dbReference type="CDD" id="cd07571">
    <property type="entry name" value="ALP_N-acyl_transferase"/>
    <property type="match status" value="1"/>
</dbReference>
<keyword evidence="5 9" id="KW-0812">Transmembrane</keyword>
<feature type="transmembrane region" description="Helical" evidence="9">
    <location>
        <begin position="53"/>
        <end position="78"/>
    </location>
</feature>
<dbReference type="KEGG" id="ptc:phytr_9690"/>
<evidence type="ECO:0000256" key="8">
    <source>
        <dbReference type="ARBA" id="ARBA00023315"/>
    </source>
</evidence>
<dbReference type="Pfam" id="PF00795">
    <property type="entry name" value="CN_hydrolase"/>
    <property type="match status" value="1"/>
</dbReference>
<evidence type="ECO:0000256" key="1">
    <source>
        <dbReference type="ARBA" id="ARBA00004651"/>
    </source>
</evidence>
<comment type="function">
    <text evidence="9">Catalyzes the phospholipid dependent N-acylation of the N-terminal cysteine of apolipoprotein, the last step in lipoprotein maturation.</text>
</comment>
<dbReference type="EMBL" id="CP027845">
    <property type="protein sequence ID" value="AVP87897.1"/>
    <property type="molecule type" value="Genomic_DNA"/>
</dbReference>
<keyword evidence="7 9" id="KW-0472">Membrane</keyword>
<keyword evidence="4 9" id="KW-0808">Transferase</keyword>
<dbReference type="Proteomes" id="UP000241762">
    <property type="component" value="Chromosome"/>
</dbReference>
<accession>A0A2P1P9F7</accession>
<evidence type="ECO:0000256" key="6">
    <source>
        <dbReference type="ARBA" id="ARBA00022989"/>
    </source>
</evidence>
<dbReference type="InterPro" id="IPR036526">
    <property type="entry name" value="C-N_Hydrolase_sf"/>
</dbReference>
<feature type="transmembrane region" description="Helical" evidence="9">
    <location>
        <begin position="148"/>
        <end position="174"/>
    </location>
</feature>
<evidence type="ECO:0000256" key="4">
    <source>
        <dbReference type="ARBA" id="ARBA00022679"/>
    </source>
</evidence>
<feature type="transmembrane region" description="Helical" evidence="9">
    <location>
        <begin position="478"/>
        <end position="497"/>
    </location>
</feature>
<feature type="transmembrane region" description="Helical" evidence="9">
    <location>
        <begin position="14"/>
        <end position="41"/>
    </location>
</feature>
<dbReference type="Gene3D" id="3.60.110.10">
    <property type="entry name" value="Carbon-nitrogen hydrolase"/>
    <property type="match status" value="1"/>
</dbReference>
<dbReference type="OrthoDB" id="9804277at2"/>
<dbReference type="Pfam" id="PF20154">
    <property type="entry name" value="LNT_N"/>
    <property type="match status" value="1"/>
</dbReference>